<accession>A0A0C3LKM2</accession>
<protein>
    <submittedName>
        <fullName evidence="1">Uncharacterized protein</fullName>
    </submittedName>
</protein>
<dbReference type="Proteomes" id="UP000054248">
    <property type="component" value="Unassembled WGS sequence"/>
</dbReference>
<reference evidence="2" key="2">
    <citation type="submission" date="2015-01" db="EMBL/GenBank/DDBJ databases">
        <title>Evolutionary Origins and Diversification of the Mycorrhizal Mutualists.</title>
        <authorList>
            <consortium name="DOE Joint Genome Institute"/>
            <consortium name="Mycorrhizal Genomics Consortium"/>
            <person name="Kohler A."/>
            <person name="Kuo A."/>
            <person name="Nagy L.G."/>
            <person name="Floudas D."/>
            <person name="Copeland A."/>
            <person name="Barry K.W."/>
            <person name="Cichocki N."/>
            <person name="Veneault-Fourrey C."/>
            <person name="LaButti K."/>
            <person name="Lindquist E.A."/>
            <person name="Lipzen A."/>
            <person name="Lundell T."/>
            <person name="Morin E."/>
            <person name="Murat C."/>
            <person name="Riley R."/>
            <person name="Ohm R."/>
            <person name="Sun H."/>
            <person name="Tunlid A."/>
            <person name="Henrissat B."/>
            <person name="Grigoriev I.V."/>
            <person name="Hibbett D.S."/>
            <person name="Martin F."/>
        </authorList>
    </citation>
    <scope>NUCLEOTIDE SEQUENCE [LARGE SCALE GENOMIC DNA]</scope>
    <source>
        <strain evidence="2">MUT 4182</strain>
    </source>
</reference>
<organism evidence="1 2">
    <name type="scientific">Tulasnella calospora MUT 4182</name>
    <dbReference type="NCBI Taxonomy" id="1051891"/>
    <lineage>
        <taxon>Eukaryota</taxon>
        <taxon>Fungi</taxon>
        <taxon>Dikarya</taxon>
        <taxon>Basidiomycota</taxon>
        <taxon>Agaricomycotina</taxon>
        <taxon>Agaricomycetes</taxon>
        <taxon>Cantharellales</taxon>
        <taxon>Tulasnellaceae</taxon>
        <taxon>Tulasnella</taxon>
    </lineage>
</organism>
<evidence type="ECO:0000313" key="1">
    <source>
        <dbReference type="EMBL" id="KIO21867.1"/>
    </source>
</evidence>
<gene>
    <name evidence="1" type="ORF">M407DRAFT_28578</name>
</gene>
<dbReference type="EMBL" id="KN823125">
    <property type="protein sequence ID" value="KIO21867.1"/>
    <property type="molecule type" value="Genomic_DNA"/>
</dbReference>
<name>A0A0C3LKM2_9AGAM</name>
<keyword evidence="2" id="KW-1185">Reference proteome</keyword>
<evidence type="ECO:0000313" key="2">
    <source>
        <dbReference type="Proteomes" id="UP000054248"/>
    </source>
</evidence>
<reference evidence="1 2" key="1">
    <citation type="submission" date="2014-04" db="EMBL/GenBank/DDBJ databases">
        <authorList>
            <consortium name="DOE Joint Genome Institute"/>
            <person name="Kuo A."/>
            <person name="Girlanda M."/>
            <person name="Perotto S."/>
            <person name="Kohler A."/>
            <person name="Nagy L.G."/>
            <person name="Floudas D."/>
            <person name="Copeland A."/>
            <person name="Barry K.W."/>
            <person name="Cichocki N."/>
            <person name="Veneault-Fourrey C."/>
            <person name="LaButti K."/>
            <person name="Lindquist E.A."/>
            <person name="Lipzen A."/>
            <person name="Lundell T."/>
            <person name="Morin E."/>
            <person name="Murat C."/>
            <person name="Sun H."/>
            <person name="Tunlid A."/>
            <person name="Henrissat B."/>
            <person name="Grigoriev I.V."/>
            <person name="Hibbett D.S."/>
            <person name="Martin F."/>
            <person name="Nordberg H.P."/>
            <person name="Cantor M.N."/>
            <person name="Hua S.X."/>
        </authorList>
    </citation>
    <scope>NUCLEOTIDE SEQUENCE [LARGE SCALE GENOMIC DNA]</scope>
    <source>
        <strain evidence="1 2">MUT 4182</strain>
    </source>
</reference>
<dbReference type="HOGENOM" id="CLU_130037_1_0_1"/>
<sequence length="119" mass="13812">MAPVVDVPSSNFKRGNDGISLTKTEYHPGKHSYVKYWWSYHDRSPEKFLVVFFDVKLKVAYVAGKVRTKQYGNYKGHDKVYIDVIKGYPGKYTLRLVNVNNIDDVYAESKPFWVKEGDL</sequence>
<proteinExistence type="predicted"/>
<dbReference type="AlphaFoldDB" id="A0A0C3LKM2"/>